<evidence type="ECO:0000313" key="3">
    <source>
        <dbReference type="EMBL" id="NGY63748.1"/>
    </source>
</evidence>
<gene>
    <name evidence="3" type="ORF">G7043_32995</name>
</gene>
<organism evidence="3 4">
    <name type="scientific">Lentzea alba</name>
    <dbReference type="NCBI Taxonomy" id="2714351"/>
    <lineage>
        <taxon>Bacteria</taxon>
        <taxon>Bacillati</taxon>
        <taxon>Actinomycetota</taxon>
        <taxon>Actinomycetes</taxon>
        <taxon>Pseudonocardiales</taxon>
        <taxon>Pseudonocardiaceae</taxon>
        <taxon>Lentzea</taxon>
    </lineage>
</organism>
<accession>A0A7C9RVG1</accession>
<dbReference type="PRINTS" id="PR00081">
    <property type="entry name" value="GDHRDH"/>
</dbReference>
<reference evidence="3 4" key="1">
    <citation type="submission" date="2020-03" db="EMBL/GenBank/DDBJ databases">
        <title>Isolation and identification of active actinomycetes.</title>
        <authorList>
            <person name="Sun X."/>
        </authorList>
    </citation>
    <scope>NUCLEOTIDE SEQUENCE [LARGE SCALE GENOMIC DNA]</scope>
    <source>
        <strain evidence="3 4">NEAU-D13</strain>
    </source>
</reference>
<evidence type="ECO:0000313" key="4">
    <source>
        <dbReference type="Proteomes" id="UP000481360"/>
    </source>
</evidence>
<dbReference type="EMBL" id="JAAMPJ010000010">
    <property type="protein sequence ID" value="NGY63748.1"/>
    <property type="molecule type" value="Genomic_DNA"/>
</dbReference>
<sequence length="224" mass="24254">MPTALVTDPRTRLGTAFARRFGATGHDLVLAGHGERELGFLAAELADRHDITVEVIVADLADAAQRALVEDRLLDDDRAPVDLLVNNASADACAGFLTTPVDRVQADFDLRATSVLRLTHAALAGMMRRRRGAVINVFGSGRAWWGLGRCTVQDAFIRTLSQNLADALCGTPVHVMALCVGTTTPWLTNGGADEVVRRALRDVAQRRTVSGSRLQLMARWLTSR</sequence>
<dbReference type="Gene3D" id="3.40.50.720">
    <property type="entry name" value="NAD(P)-binding Rossmann-like Domain"/>
    <property type="match status" value="1"/>
</dbReference>
<dbReference type="CDD" id="cd05233">
    <property type="entry name" value="SDR_c"/>
    <property type="match status" value="1"/>
</dbReference>
<evidence type="ECO:0000256" key="1">
    <source>
        <dbReference type="ARBA" id="ARBA00006484"/>
    </source>
</evidence>
<name>A0A7C9RVG1_9PSEU</name>
<dbReference type="RefSeq" id="WP_166052414.1">
    <property type="nucleotide sequence ID" value="NZ_JAAMPJ010000010.1"/>
</dbReference>
<keyword evidence="2" id="KW-0560">Oxidoreductase</keyword>
<dbReference type="Pfam" id="PF00106">
    <property type="entry name" value="adh_short"/>
    <property type="match status" value="1"/>
</dbReference>
<dbReference type="GO" id="GO:0016491">
    <property type="term" value="F:oxidoreductase activity"/>
    <property type="evidence" value="ECO:0007669"/>
    <property type="project" value="UniProtKB-KW"/>
</dbReference>
<protein>
    <submittedName>
        <fullName evidence="3">SDR family NAD(P)-dependent oxidoreductase</fullName>
    </submittedName>
</protein>
<proteinExistence type="inferred from homology"/>
<comment type="caution">
    <text evidence="3">The sequence shown here is derived from an EMBL/GenBank/DDBJ whole genome shotgun (WGS) entry which is preliminary data.</text>
</comment>
<dbReference type="PANTHER" id="PTHR43899:SF13">
    <property type="entry name" value="RH59310P"/>
    <property type="match status" value="1"/>
</dbReference>
<dbReference type="Proteomes" id="UP000481360">
    <property type="component" value="Unassembled WGS sequence"/>
</dbReference>
<dbReference type="InterPro" id="IPR002347">
    <property type="entry name" value="SDR_fam"/>
</dbReference>
<dbReference type="InterPro" id="IPR036291">
    <property type="entry name" value="NAD(P)-bd_dom_sf"/>
</dbReference>
<dbReference type="SUPFAM" id="SSF51735">
    <property type="entry name" value="NAD(P)-binding Rossmann-fold domains"/>
    <property type="match status" value="1"/>
</dbReference>
<evidence type="ECO:0000256" key="2">
    <source>
        <dbReference type="ARBA" id="ARBA00023002"/>
    </source>
</evidence>
<keyword evidence="4" id="KW-1185">Reference proteome</keyword>
<dbReference type="AlphaFoldDB" id="A0A7C9RVG1"/>
<dbReference type="PANTHER" id="PTHR43899">
    <property type="entry name" value="RH59310P"/>
    <property type="match status" value="1"/>
</dbReference>
<dbReference type="InterPro" id="IPR051019">
    <property type="entry name" value="VLCFA-Steroid_DH"/>
</dbReference>
<comment type="similarity">
    <text evidence="1">Belongs to the short-chain dehydrogenases/reductases (SDR) family.</text>
</comment>